<evidence type="ECO:0000256" key="1">
    <source>
        <dbReference type="SAM" id="SignalP"/>
    </source>
</evidence>
<dbReference type="EMBL" id="NIVC01003591">
    <property type="protein sequence ID" value="PAA50654.1"/>
    <property type="molecule type" value="Genomic_DNA"/>
</dbReference>
<proteinExistence type="predicted"/>
<dbReference type="Proteomes" id="UP000215902">
    <property type="component" value="Unassembled WGS sequence"/>
</dbReference>
<sequence length="83" mass="9415">MKIFIIAALCAAAAVAEADYGMDPMVRDAIDWVERFVPEVKEVRTNGNYMEILAKVIDAMQRFPGLRDQMQRDNPLLFKILLG</sequence>
<dbReference type="AlphaFoldDB" id="A0A267DPQ5"/>
<gene>
    <name evidence="2" type="ORF">BOX15_Mlig024277g3</name>
</gene>
<comment type="caution">
    <text evidence="2">The sequence shown here is derived from an EMBL/GenBank/DDBJ whole genome shotgun (WGS) entry which is preliminary data.</text>
</comment>
<keyword evidence="1" id="KW-0732">Signal</keyword>
<name>A0A267DPQ5_9PLAT</name>
<evidence type="ECO:0000313" key="3">
    <source>
        <dbReference type="Proteomes" id="UP000215902"/>
    </source>
</evidence>
<reference evidence="2 3" key="1">
    <citation type="submission" date="2017-06" db="EMBL/GenBank/DDBJ databases">
        <title>A platform for efficient transgenesis in Macrostomum lignano, a flatworm model organism for stem cell research.</title>
        <authorList>
            <person name="Berezikov E."/>
        </authorList>
    </citation>
    <scope>NUCLEOTIDE SEQUENCE [LARGE SCALE GENOMIC DNA]</scope>
    <source>
        <strain evidence="2">DV1</strain>
        <tissue evidence="2">Whole organism</tissue>
    </source>
</reference>
<feature type="chain" id="PRO_5012899072" evidence="1">
    <location>
        <begin position="19"/>
        <end position="83"/>
    </location>
</feature>
<protein>
    <submittedName>
        <fullName evidence="2">Uncharacterized protein</fullName>
    </submittedName>
</protein>
<organism evidence="2 3">
    <name type="scientific">Macrostomum lignano</name>
    <dbReference type="NCBI Taxonomy" id="282301"/>
    <lineage>
        <taxon>Eukaryota</taxon>
        <taxon>Metazoa</taxon>
        <taxon>Spiralia</taxon>
        <taxon>Lophotrochozoa</taxon>
        <taxon>Platyhelminthes</taxon>
        <taxon>Rhabditophora</taxon>
        <taxon>Macrostomorpha</taxon>
        <taxon>Macrostomida</taxon>
        <taxon>Macrostomidae</taxon>
        <taxon>Macrostomum</taxon>
    </lineage>
</organism>
<evidence type="ECO:0000313" key="2">
    <source>
        <dbReference type="EMBL" id="PAA50654.1"/>
    </source>
</evidence>
<feature type="signal peptide" evidence="1">
    <location>
        <begin position="1"/>
        <end position="18"/>
    </location>
</feature>
<keyword evidence="3" id="KW-1185">Reference proteome</keyword>
<accession>A0A267DPQ5</accession>